<gene>
    <name evidence="3" type="ORF">SAMN06265374_3616</name>
</gene>
<keyword evidence="4" id="KW-1185">Reference proteome</keyword>
<dbReference type="InterPro" id="IPR000073">
    <property type="entry name" value="AB_hydrolase_1"/>
</dbReference>
<evidence type="ECO:0000259" key="2">
    <source>
        <dbReference type="Pfam" id="PF12697"/>
    </source>
</evidence>
<sequence>MNAPAITDWDDAYANADHIEGADAFVATWPKEAEAFRTSWIKKDLDIHYGPSDRQRLDMFHPEQRPKGLVVFVHGGYWLRFGKSDWSHFATGALGKGWSVCLPGYDLAPQVRISDITCQIGAAIQKAAERVEGPIHLAGHSAGGHLVTRMICEGSPLSDEIRSRIEAVVSISGLHDLRPLLNTKMNDAFAMSESDAIAESPALLRPSHDCRVVAWVGSDERPEFLRQSQVLAKAWPTVAFHKEAGKHHFNVIDGLKDPSSELMAALIGD</sequence>
<dbReference type="Gene3D" id="3.40.50.1820">
    <property type="entry name" value="alpha/beta hydrolase"/>
    <property type="match status" value="1"/>
</dbReference>
<comment type="caution">
    <text evidence="3">The sequence shown here is derived from an EMBL/GenBank/DDBJ whole genome shotgun (WGS) entry which is preliminary data.</text>
</comment>
<feature type="domain" description="AB hydrolase-1" evidence="2">
    <location>
        <begin position="70"/>
        <end position="229"/>
    </location>
</feature>
<protein>
    <submittedName>
        <fullName evidence="3">Acetyl esterase/lipase</fullName>
    </submittedName>
</protein>
<dbReference type="InterPro" id="IPR050300">
    <property type="entry name" value="GDXG_lipolytic_enzyme"/>
</dbReference>
<organism evidence="3 4">
    <name type="scientific">Roseibium denhamense</name>
    <dbReference type="NCBI Taxonomy" id="76305"/>
    <lineage>
        <taxon>Bacteria</taxon>
        <taxon>Pseudomonadati</taxon>
        <taxon>Pseudomonadota</taxon>
        <taxon>Alphaproteobacteria</taxon>
        <taxon>Hyphomicrobiales</taxon>
        <taxon>Stappiaceae</taxon>
        <taxon>Roseibium</taxon>
    </lineage>
</organism>
<keyword evidence="1" id="KW-0378">Hydrolase</keyword>
<dbReference type="PANTHER" id="PTHR48081">
    <property type="entry name" value="AB HYDROLASE SUPERFAMILY PROTEIN C4A8.06C"/>
    <property type="match status" value="1"/>
</dbReference>
<dbReference type="Proteomes" id="UP001157914">
    <property type="component" value="Unassembled WGS sequence"/>
</dbReference>
<name>A0ABY1PHE9_9HYPH</name>
<reference evidence="3 4" key="1">
    <citation type="submission" date="2017-05" db="EMBL/GenBank/DDBJ databases">
        <authorList>
            <person name="Varghese N."/>
            <person name="Submissions S."/>
        </authorList>
    </citation>
    <scope>NUCLEOTIDE SEQUENCE [LARGE SCALE GENOMIC DNA]</scope>
    <source>
        <strain evidence="3 4">DSM 15949</strain>
    </source>
</reference>
<dbReference type="RefSeq" id="WP_155191438.1">
    <property type="nucleotide sequence ID" value="NZ_BAAAEA010000001.1"/>
</dbReference>
<proteinExistence type="predicted"/>
<evidence type="ECO:0000313" key="4">
    <source>
        <dbReference type="Proteomes" id="UP001157914"/>
    </source>
</evidence>
<evidence type="ECO:0000313" key="3">
    <source>
        <dbReference type="EMBL" id="SMP32924.1"/>
    </source>
</evidence>
<dbReference type="SUPFAM" id="SSF53474">
    <property type="entry name" value="alpha/beta-Hydrolases"/>
    <property type="match status" value="1"/>
</dbReference>
<dbReference type="PANTHER" id="PTHR48081:SF33">
    <property type="entry name" value="KYNURENINE FORMAMIDASE"/>
    <property type="match status" value="1"/>
</dbReference>
<evidence type="ECO:0000256" key="1">
    <source>
        <dbReference type="ARBA" id="ARBA00022801"/>
    </source>
</evidence>
<accession>A0ABY1PHE9</accession>
<dbReference type="InterPro" id="IPR029058">
    <property type="entry name" value="AB_hydrolase_fold"/>
</dbReference>
<dbReference type="Pfam" id="PF12697">
    <property type="entry name" value="Abhydrolase_6"/>
    <property type="match status" value="1"/>
</dbReference>
<dbReference type="EMBL" id="FXTT01000005">
    <property type="protein sequence ID" value="SMP32924.1"/>
    <property type="molecule type" value="Genomic_DNA"/>
</dbReference>